<name>A0A0E9SYH5_ANGAN</name>
<dbReference type="AlphaFoldDB" id="A0A0E9SYH5"/>
<evidence type="ECO:0000313" key="1">
    <source>
        <dbReference type="EMBL" id="JAH46394.1"/>
    </source>
</evidence>
<protein>
    <submittedName>
        <fullName evidence="1">Uncharacterized protein</fullName>
    </submittedName>
</protein>
<organism evidence="1">
    <name type="scientific">Anguilla anguilla</name>
    <name type="common">European freshwater eel</name>
    <name type="synonym">Muraena anguilla</name>
    <dbReference type="NCBI Taxonomy" id="7936"/>
    <lineage>
        <taxon>Eukaryota</taxon>
        <taxon>Metazoa</taxon>
        <taxon>Chordata</taxon>
        <taxon>Craniata</taxon>
        <taxon>Vertebrata</taxon>
        <taxon>Euteleostomi</taxon>
        <taxon>Actinopterygii</taxon>
        <taxon>Neopterygii</taxon>
        <taxon>Teleostei</taxon>
        <taxon>Anguilliformes</taxon>
        <taxon>Anguillidae</taxon>
        <taxon>Anguilla</taxon>
    </lineage>
</organism>
<dbReference type="EMBL" id="GBXM01062183">
    <property type="protein sequence ID" value="JAH46394.1"/>
    <property type="molecule type" value="Transcribed_RNA"/>
</dbReference>
<sequence length="38" mass="4630">MQLKILFHLWITRASFDQSHWMIKCKFLGNSYLAMLEK</sequence>
<reference evidence="1" key="1">
    <citation type="submission" date="2014-11" db="EMBL/GenBank/DDBJ databases">
        <authorList>
            <person name="Amaro Gonzalez C."/>
        </authorList>
    </citation>
    <scope>NUCLEOTIDE SEQUENCE</scope>
</reference>
<proteinExistence type="predicted"/>
<reference evidence="1" key="2">
    <citation type="journal article" date="2015" name="Fish Shellfish Immunol.">
        <title>Early steps in the European eel (Anguilla anguilla)-Vibrio vulnificus interaction in the gills: Role of the RtxA13 toxin.</title>
        <authorList>
            <person name="Callol A."/>
            <person name="Pajuelo D."/>
            <person name="Ebbesson L."/>
            <person name="Teles M."/>
            <person name="MacKenzie S."/>
            <person name="Amaro C."/>
        </authorList>
    </citation>
    <scope>NUCLEOTIDE SEQUENCE</scope>
</reference>
<accession>A0A0E9SYH5</accession>